<sequence length="82" mass="9246">MHFCLYIVWVAAVVRPARALPMREDIAVLVRGSMGGRPFKVERGNDGHCQEGINVKRSGFSQSRRWRGWVSGIEATLGNIYK</sequence>
<evidence type="ECO:0008006" key="4">
    <source>
        <dbReference type="Google" id="ProtNLM"/>
    </source>
</evidence>
<protein>
    <recommendedName>
        <fullName evidence="4">Secreted protein</fullName>
    </recommendedName>
</protein>
<name>A0A9W8UTT0_AKAMU</name>
<reference evidence="2" key="1">
    <citation type="journal article" date="2023" name="Access Microbiol">
        <title>De-novo genome assembly for Akanthomyces muscarius, a biocontrol agent of insect agricultural pests.</title>
        <authorList>
            <person name="Erdos Z."/>
            <person name="Studholme D.J."/>
            <person name="Raymond B."/>
            <person name="Sharma M."/>
        </authorList>
    </citation>
    <scope>NUCLEOTIDE SEQUENCE</scope>
    <source>
        <strain evidence="2">Ve6</strain>
    </source>
</reference>
<evidence type="ECO:0000313" key="2">
    <source>
        <dbReference type="EMBL" id="KAJ4165429.1"/>
    </source>
</evidence>
<dbReference type="RefSeq" id="XP_056060344.1">
    <property type="nucleotide sequence ID" value="XM_056192091.1"/>
</dbReference>
<keyword evidence="1" id="KW-0732">Signal</keyword>
<dbReference type="Proteomes" id="UP001144673">
    <property type="component" value="Chromosome 1"/>
</dbReference>
<dbReference type="GeneID" id="80894222"/>
<organism evidence="2 3">
    <name type="scientific">Akanthomyces muscarius</name>
    <name type="common">Entomopathogenic fungus</name>
    <name type="synonym">Lecanicillium muscarium</name>
    <dbReference type="NCBI Taxonomy" id="2231603"/>
    <lineage>
        <taxon>Eukaryota</taxon>
        <taxon>Fungi</taxon>
        <taxon>Dikarya</taxon>
        <taxon>Ascomycota</taxon>
        <taxon>Pezizomycotina</taxon>
        <taxon>Sordariomycetes</taxon>
        <taxon>Hypocreomycetidae</taxon>
        <taxon>Hypocreales</taxon>
        <taxon>Cordycipitaceae</taxon>
        <taxon>Akanthomyces</taxon>
    </lineage>
</organism>
<dbReference type="KEGG" id="amus:LMH87_007063"/>
<evidence type="ECO:0000256" key="1">
    <source>
        <dbReference type="SAM" id="SignalP"/>
    </source>
</evidence>
<dbReference type="AlphaFoldDB" id="A0A9W8UTT0"/>
<evidence type="ECO:0000313" key="3">
    <source>
        <dbReference type="Proteomes" id="UP001144673"/>
    </source>
</evidence>
<comment type="caution">
    <text evidence="2">The sequence shown here is derived from an EMBL/GenBank/DDBJ whole genome shotgun (WGS) entry which is preliminary data.</text>
</comment>
<proteinExistence type="predicted"/>
<keyword evidence="3" id="KW-1185">Reference proteome</keyword>
<accession>A0A9W8UTT0</accession>
<dbReference type="EMBL" id="JAJHUN010000001">
    <property type="protein sequence ID" value="KAJ4165429.1"/>
    <property type="molecule type" value="Genomic_DNA"/>
</dbReference>
<gene>
    <name evidence="2" type="ORF">LMH87_007063</name>
</gene>
<feature type="chain" id="PRO_5040937333" description="Secreted protein" evidence="1">
    <location>
        <begin position="20"/>
        <end position="82"/>
    </location>
</feature>
<feature type="signal peptide" evidence="1">
    <location>
        <begin position="1"/>
        <end position="19"/>
    </location>
</feature>